<sequence length="346" mass="36467">MKSIPLSATSTTLGCCGLPTTSEKKARAAPAASGEEEDEKGAPAGRLAAGQQDWGSLRKEGRPRDERLLRTRHPHAGPPVAKTPPPCMCPQQTTLDRCLAEATGAPCTGPVRRLPESSLARNMRLLNVPLEDTRSNGLVWCSRKAKEPRERRRSPPAPLLLLLCTSAAGKEAASKQAGLVDAKAPALTQQLNEVAGGATTAAMRLLPLTDRDQAEALGSSRTAPATTLVLLAALLAAPPALSSGARVERLFYQSGLTRGGGKGGIKMIGLKGRGRRRRARGAGTANDGSKEKMGKMDTVAGVRGRGTTRRELLSASGDGFRASPEPRCRRRSRGHDRSARNPASES</sequence>
<evidence type="ECO:0000313" key="2">
    <source>
        <dbReference type="EMBL" id="KAH8041081.1"/>
    </source>
</evidence>
<gene>
    <name evidence="2" type="ORF">HPB51_013741</name>
</gene>
<keyword evidence="3" id="KW-1185">Reference proteome</keyword>
<dbReference type="EMBL" id="JABSTU010000001">
    <property type="protein sequence ID" value="KAH8041081.1"/>
    <property type="molecule type" value="Genomic_DNA"/>
</dbReference>
<evidence type="ECO:0000313" key="3">
    <source>
        <dbReference type="Proteomes" id="UP000821866"/>
    </source>
</evidence>
<dbReference type="AlphaFoldDB" id="A0A9J6F3F8"/>
<reference evidence="2" key="1">
    <citation type="journal article" date="2020" name="Cell">
        <title>Large-Scale Comparative Analyses of Tick Genomes Elucidate Their Genetic Diversity and Vector Capacities.</title>
        <authorList>
            <consortium name="Tick Genome and Microbiome Consortium (TIGMIC)"/>
            <person name="Jia N."/>
            <person name="Wang J."/>
            <person name="Shi W."/>
            <person name="Du L."/>
            <person name="Sun Y."/>
            <person name="Zhan W."/>
            <person name="Jiang J.F."/>
            <person name="Wang Q."/>
            <person name="Zhang B."/>
            <person name="Ji P."/>
            <person name="Bell-Sakyi L."/>
            <person name="Cui X.M."/>
            <person name="Yuan T.T."/>
            <person name="Jiang B.G."/>
            <person name="Yang W.F."/>
            <person name="Lam T.T."/>
            <person name="Chang Q.C."/>
            <person name="Ding S.J."/>
            <person name="Wang X.J."/>
            <person name="Zhu J.G."/>
            <person name="Ruan X.D."/>
            <person name="Zhao L."/>
            <person name="Wei J.T."/>
            <person name="Ye R.Z."/>
            <person name="Que T.C."/>
            <person name="Du C.H."/>
            <person name="Zhou Y.H."/>
            <person name="Cheng J.X."/>
            <person name="Dai P.F."/>
            <person name="Guo W.B."/>
            <person name="Han X.H."/>
            <person name="Huang E.J."/>
            <person name="Li L.F."/>
            <person name="Wei W."/>
            <person name="Gao Y.C."/>
            <person name="Liu J.Z."/>
            <person name="Shao H.Z."/>
            <person name="Wang X."/>
            <person name="Wang C.C."/>
            <person name="Yang T.C."/>
            <person name="Huo Q.B."/>
            <person name="Li W."/>
            <person name="Chen H.Y."/>
            <person name="Chen S.E."/>
            <person name="Zhou L.G."/>
            <person name="Ni X.B."/>
            <person name="Tian J.H."/>
            <person name="Sheng Y."/>
            <person name="Liu T."/>
            <person name="Pan Y.S."/>
            <person name="Xia L.Y."/>
            <person name="Li J."/>
            <person name="Zhao F."/>
            <person name="Cao W.C."/>
        </authorList>
    </citation>
    <scope>NUCLEOTIDE SEQUENCE</scope>
    <source>
        <strain evidence="2">Rmic-2018</strain>
    </source>
</reference>
<feature type="compositionally biased region" description="Polar residues" evidence="1">
    <location>
        <begin position="1"/>
        <end position="13"/>
    </location>
</feature>
<reference evidence="2" key="2">
    <citation type="submission" date="2021-09" db="EMBL/GenBank/DDBJ databases">
        <authorList>
            <person name="Jia N."/>
            <person name="Wang J."/>
            <person name="Shi W."/>
            <person name="Du L."/>
            <person name="Sun Y."/>
            <person name="Zhan W."/>
            <person name="Jiang J."/>
            <person name="Wang Q."/>
            <person name="Zhang B."/>
            <person name="Ji P."/>
            <person name="Sakyi L.B."/>
            <person name="Cui X."/>
            <person name="Yuan T."/>
            <person name="Jiang B."/>
            <person name="Yang W."/>
            <person name="Lam T.T.-Y."/>
            <person name="Chang Q."/>
            <person name="Ding S."/>
            <person name="Wang X."/>
            <person name="Zhu J."/>
            <person name="Ruan X."/>
            <person name="Zhao L."/>
            <person name="Wei J."/>
            <person name="Que T."/>
            <person name="Du C."/>
            <person name="Cheng J."/>
            <person name="Dai P."/>
            <person name="Han X."/>
            <person name="Huang E."/>
            <person name="Gao Y."/>
            <person name="Liu J."/>
            <person name="Shao H."/>
            <person name="Ye R."/>
            <person name="Li L."/>
            <person name="Wei W."/>
            <person name="Wang X."/>
            <person name="Wang C."/>
            <person name="Huo Q."/>
            <person name="Li W."/>
            <person name="Guo W."/>
            <person name="Chen H."/>
            <person name="Chen S."/>
            <person name="Zhou L."/>
            <person name="Zhou L."/>
            <person name="Ni X."/>
            <person name="Tian J."/>
            <person name="Zhou Y."/>
            <person name="Sheng Y."/>
            <person name="Liu T."/>
            <person name="Pan Y."/>
            <person name="Xia L."/>
            <person name="Li J."/>
            <person name="Zhao F."/>
            <person name="Cao W."/>
        </authorList>
    </citation>
    <scope>NUCLEOTIDE SEQUENCE</scope>
    <source>
        <strain evidence="2">Rmic-2018</strain>
        <tissue evidence="2">Larvae</tissue>
    </source>
</reference>
<feature type="region of interest" description="Disordered" evidence="1">
    <location>
        <begin position="1"/>
        <end position="65"/>
    </location>
</feature>
<proteinExistence type="predicted"/>
<dbReference type="Proteomes" id="UP000821866">
    <property type="component" value="Chromosome 1"/>
</dbReference>
<evidence type="ECO:0000256" key="1">
    <source>
        <dbReference type="SAM" id="MobiDB-lite"/>
    </source>
</evidence>
<dbReference type="PROSITE" id="PS51257">
    <property type="entry name" value="PROKAR_LIPOPROTEIN"/>
    <property type="match status" value="1"/>
</dbReference>
<protein>
    <submittedName>
        <fullName evidence="2">Uncharacterized protein</fullName>
    </submittedName>
</protein>
<comment type="caution">
    <text evidence="2">The sequence shown here is derived from an EMBL/GenBank/DDBJ whole genome shotgun (WGS) entry which is preliminary data.</text>
</comment>
<feature type="region of interest" description="Disordered" evidence="1">
    <location>
        <begin position="263"/>
        <end position="346"/>
    </location>
</feature>
<feature type="compositionally biased region" description="Basic and acidic residues" evidence="1">
    <location>
        <begin position="56"/>
        <end position="65"/>
    </location>
</feature>
<organism evidence="2 3">
    <name type="scientific">Rhipicephalus microplus</name>
    <name type="common">Cattle tick</name>
    <name type="synonym">Boophilus microplus</name>
    <dbReference type="NCBI Taxonomy" id="6941"/>
    <lineage>
        <taxon>Eukaryota</taxon>
        <taxon>Metazoa</taxon>
        <taxon>Ecdysozoa</taxon>
        <taxon>Arthropoda</taxon>
        <taxon>Chelicerata</taxon>
        <taxon>Arachnida</taxon>
        <taxon>Acari</taxon>
        <taxon>Parasitiformes</taxon>
        <taxon>Ixodida</taxon>
        <taxon>Ixodoidea</taxon>
        <taxon>Ixodidae</taxon>
        <taxon>Rhipicephalinae</taxon>
        <taxon>Rhipicephalus</taxon>
        <taxon>Boophilus</taxon>
    </lineage>
</organism>
<name>A0A9J6F3F8_RHIMP</name>
<accession>A0A9J6F3F8</accession>